<dbReference type="KEGG" id="ahm:TL08_24445"/>
<reference evidence="12" key="1">
    <citation type="submission" date="2016-03" db="EMBL/GenBank/DDBJ databases">
        <title>Complete genome sequence of the type strain Actinoalloteichus hymeniacidonis DSM 45092.</title>
        <authorList>
            <person name="Schaffert L."/>
            <person name="Albersmeier A."/>
            <person name="Winkler A."/>
            <person name="Kalinowski J."/>
            <person name="Zotchev S."/>
            <person name="Ruckert C."/>
        </authorList>
    </citation>
    <scope>NUCLEOTIDE SEQUENCE [LARGE SCALE GENOMIC DNA]</scope>
    <source>
        <strain evidence="12">HPA177(T) (DSM 45092(T))</strain>
    </source>
</reference>
<organism evidence="11 12">
    <name type="scientific">Actinoalloteichus hymeniacidonis</name>
    <dbReference type="NCBI Taxonomy" id="340345"/>
    <lineage>
        <taxon>Bacteria</taxon>
        <taxon>Bacillati</taxon>
        <taxon>Actinomycetota</taxon>
        <taxon>Actinomycetes</taxon>
        <taxon>Pseudonocardiales</taxon>
        <taxon>Pseudonocardiaceae</taxon>
        <taxon>Actinoalloteichus</taxon>
    </lineage>
</organism>
<evidence type="ECO:0000256" key="6">
    <source>
        <dbReference type="ARBA" id="ARBA00023316"/>
    </source>
</evidence>
<keyword evidence="9" id="KW-0812">Transmembrane</keyword>
<evidence type="ECO:0000313" key="11">
    <source>
        <dbReference type="EMBL" id="AOS65667.1"/>
    </source>
</evidence>
<evidence type="ECO:0000256" key="2">
    <source>
        <dbReference type="ARBA" id="ARBA00022729"/>
    </source>
</evidence>
<feature type="domain" description="Peptidase S11 D-alanyl-D-alanine carboxypeptidase A N-terminal" evidence="10">
    <location>
        <begin position="103"/>
        <end position="325"/>
    </location>
</feature>
<sequence>MVSDDVARNGVASLRPVSVSVRRFTVALTTALGVTLSGMGVGHASTPDPWLPLPAQVEGQDCLYREAPPPLDGETFTPLPVPESVPGGDRLGECGDVVPENAAAPPAGVNADAWIVADLDTGAVLAARDPHGRHRPATTIKVLTALTALRQLNLDDLVAATPEDVAQVGVKVELAPGTEYTVRQLVQALVMGSGNDAAHALARHLGGVGEALGTMNGVAQEIGALDTRAGTESGLHHADASISAFDAALLFRTALQEPEFAEAAGNTQLDMPGVPGGVVTNSSELMTGYEGALGGLGGATDESGFTFVGGAERDGRRLVVALLRASAEPGIAQQAGALLDYGFSFAGETDPVGSLVVAGDQEDSEEEAAGEAGETAEGGEGGEGGDEAGGDEGGADSEDAAATQTASGFDPFGTIGLPLTALAGAAILFFAFLTLRDRRARKLAAARRAAKEQEEAQRATEDWLWPPNPRT</sequence>
<dbReference type="GO" id="GO:0071555">
    <property type="term" value="P:cell wall organization"/>
    <property type="evidence" value="ECO:0007669"/>
    <property type="project" value="UniProtKB-KW"/>
</dbReference>
<evidence type="ECO:0000256" key="1">
    <source>
        <dbReference type="ARBA" id="ARBA00007164"/>
    </source>
</evidence>
<evidence type="ECO:0000256" key="3">
    <source>
        <dbReference type="ARBA" id="ARBA00022801"/>
    </source>
</evidence>
<keyword evidence="9" id="KW-0472">Membrane</keyword>
<protein>
    <submittedName>
        <fullName evidence="11">D-alanyl-D-alanine carboxypeptidase</fullName>
        <ecNumber evidence="11">3.4.16.4</ecNumber>
    </submittedName>
</protein>
<comment type="similarity">
    <text evidence="1 7">Belongs to the peptidase S11 family.</text>
</comment>
<dbReference type="GO" id="GO:0009252">
    <property type="term" value="P:peptidoglycan biosynthetic process"/>
    <property type="evidence" value="ECO:0007669"/>
    <property type="project" value="UniProtKB-KW"/>
</dbReference>
<evidence type="ECO:0000313" key="12">
    <source>
        <dbReference type="Proteomes" id="UP000095210"/>
    </source>
</evidence>
<evidence type="ECO:0000256" key="7">
    <source>
        <dbReference type="RuleBase" id="RU004016"/>
    </source>
</evidence>
<evidence type="ECO:0000256" key="8">
    <source>
        <dbReference type="SAM" id="MobiDB-lite"/>
    </source>
</evidence>
<feature type="compositionally biased region" description="Basic and acidic residues" evidence="8">
    <location>
        <begin position="449"/>
        <end position="461"/>
    </location>
</feature>
<evidence type="ECO:0000256" key="4">
    <source>
        <dbReference type="ARBA" id="ARBA00022960"/>
    </source>
</evidence>
<keyword evidence="11" id="KW-0121">Carboxypeptidase</keyword>
<dbReference type="PANTHER" id="PTHR21581">
    <property type="entry name" value="D-ALANYL-D-ALANINE CARBOXYPEPTIDASE"/>
    <property type="match status" value="1"/>
</dbReference>
<dbReference type="InterPro" id="IPR012338">
    <property type="entry name" value="Beta-lactam/transpept-like"/>
</dbReference>
<dbReference type="Proteomes" id="UP000095210">
    <property type="component" value="Chromosome"/>
</dbReference>
<dbReference type="GO" id="GO:0008360">
    <property type="term" value="P:regulation of cell shape"/>
    <property type="evidence" value="ECO:0007669"/>
    <property type="project" value="UniProtKB-KW"/>
</dbReference>
<dbReference type="AlphaFoldDB" id="A0AAC9HTY8"/>
<evidence type="ECO:0000259" key="10">
    <source>
        <dbReference type="Pfam" id="PF00768"/>
    </source>
</evidence>
<keyword evidence="4" id="KW-0133">Cell shape</keyword>
<evidence type="ECO:0000256" key="5">
    <source>
        <dbReference type="ARBA" id="ARBA00022984"/>
    </source>
</evidence>
<keyword evidence="3 11" id="KW-0378">Hydrolase</keyword>
<proteinExistence type="inferred from homology"/>
<keyword evidence="6" id="KW-0961">Cell wall biogenesis/degradation</keyword>
<keyword evidence="2" id="KW-0732">Signal</keyword>
<dbReference type="Gene3D" id="3.40.710.10">
    <property type="entry name" value="DD-peptidase/beta-lactamase superfamily"/>
    <property type="match status" value="1"/>
</dbReference>
<dbReference type="PANTHER" id="PTHR21581:SF33">
    <property type="entry name" value="D-ALANYL-D-ALANINE CARBOXYPEPTIDASE DACB"/>
    <property type="match status" value="1"/>
</dbReference>
<keyword evidence="5" id="KW-0573">Peptidoglycan synthesis</keyword>
<feature type="compositionally biased region" description="Acidic residues" evidence="8">
    <location>
        <begin position="383"/>
        <end position="399"/>
    </location>
</feature>
<accession>A0AAC9HTY8</accession>
<dbReference type="InterPro" id="IPR018044">
    <property type="entry name" value="Peptidase_S11"/>
</dbReference>
<dbReference type="PRINTS" id="PR00725">
    <property type="entry name" value="DADACBPTASE1"/>
</dbReference>
<dbReference type="EC" id="3.4.16.4" evidence="11"/>
<dbReference type="GO" id="GO:0006508">
    <property type="term" value="P:proteolysis"/>
    <property type="evidence" value="ECO:0007669"/>
    <property type="project" value="InterPro"/>
</dbReference>
<gene>
    <name evidence="11" type="ORF">TL08_24445</name>
</gene>
<feature type="region of interest" description="Disordered" evidence="8">
    <location>
        <begin position="359"/>
        <end position="405"/>
    </location>
</feature>
<dbReference type="Pfam" id="PF00768">
    <property type="entry name" value="Peptidase_S11"/>
    <property type="match status" value="1"/>
</dbReference>
<dbReference type="EMBL" id="CP014859">
    <property type="protein sequence ID" value="AOS65667.1"/>
    <property type="molecule type" value="Genomic_DNA"/>
</dbReference>
<dbReference type="SUPFAM" id="SSF56601">
    <property type="entry name" value="beta-lactamase/transpeptidase-like"/>
    <property type="match status" value="1"/>
</dbReference>
<dbReference type="InterPro" id="IPR001967">
    <property type="entry name" value="Peptidase_S11_N"/>
</dbReference>
<name>A0AAC9HTY8_9PSEU</name>
<feature type="transmembrane region" description="Helical" evidence="9">
    <location>
        <begin position="415"/>
        <end position="435"/>
    </location>
</feature>
<keyword evidence="9" id="KW-1133">Transmembrane helix</keyword>
<dbReference type="GO" id="GO:0009002">
    <property type="term" value="F:serine-type D-Ala-D-Ala carboxypeptidase activity"/>
    <property type="evidence" value="ECO:0007669"/>
    <property type="project" value="UniProtKB-EC"/>
</dbReference>
<feature type="compositionally biased region" description="Acidic residues" evidence="8">
    <location>
        <begin position="360"/>
        <end position="369"/>
    </location>
</feature>
<keyword evidence="11" id="KW-0645">Protease</keyword>
<evidence type="ECO:0000256" key="9">
    <source>
        <dbReference type="SAM" id="Phobius"/>
    </source>
</evidence>
<keyword evidence="12" id="KW-1185">Reference proteome</keyword>
<feature type="region of interest" description="Disordered" evidence="8">
    <location>
        <begin position="446"/>
        <end position="471"/>
    </location>
</feature>